<dbReference type="STRING" id="357750.A0A2S6BW94"/>
<dbReference type="GO" id="GO:0008270">
    <property type="term" value="F:zinc ion binding"/>
    <property type="evidence" value="ECO:0007669"/>
    <property type="project" value="UniProtKB-UniRule"/>
</dbReference>
<evidence type="ECO:0000256" key="12">
    <source>
        <dbReference type="ARBA" id="ARBA00077531"/>
    </source>
</evidence>
<evidence type="ECO:0000256" key="10">
    <source>
        <dbReference type="ARBA" id="ARBA00061949"/>
    </source>
</evidence>
<dbReference type="GO" id="GO:0000492">
    <property type="term" value="P:box C/D snoRNP assembly"/>
    <property type="evidence" value="ECO:0007669"/>
    <property type="project" value="TreeGrafter"/>
</dbReference>
<keyword evidence="7" id="KW-0832">Ubl conjugation</keyword>
<comment type="function">
    <text evidence="8">Required for box C/D snoRNAs accumulation involved in snoRNA processing, snoRNA transport to the nucleolus and ribosome biogenesis.</text>
</comment>
<dbReference type="OrthoDB" id="272357at2759"/>
<dbReference type="SUPFAM" id="SSF144232">
    <property type="entry name" value="HIT/MYND zinc finger-like"/>
    <property type="match status" value="1"/>
</dbReference>
<feature type="domain" description="HIT-type" evidence="15">
    <location>
        <begin position="11"/>
        <end position="45"/>
    </location>
</feature>
<keyword evidence="1" id="KW-1017">Isopeptide bond</keyword>
<evidence type="ECO:0000256" key="13">
    <source>
        <dbReference type="PROSITE-ProRule" id="PRU00453"/>
    </source>
</evidence>
<evidence type="ECO:0000256" key="7">
    <source>
        <dbReference type="ARBA" id="ARBA00022843"/>
    </source>
</evidence>
<dbReference type="Proteomes" id="UP000237631">
    <property type="component" value="Unassembled WGS sequence"/>
</dbReference>
<evidence type="ECO:0000256" key="3">
    <source>
        <dbReference type="ARBA" id="ARBA00022553"/>
    </source>
</evidence>
<keyword evidence="3" id="KW-0597">Phosphoprotein</keyword>
<comment type="caution">
    <text evidence="16">The sequence shown here is derived from an EMBL/GenBank/DDBJ whole genome shotgun (WGS) entry which is preliminary data.</text>
</comment>
<comment type="similarity">
    <text evidence="9">Belongs to the BCD1 family.</text>
</comment>
<evidence type="ECO:0000313" key="16">
    <source>
        <dbReference type="EMBL" id="PPJ51742.1"/>
    </source>
</evidence>
<evidence type="ECO:0000256" key="11">
    <source>
        <dbReference type="ARBA" id="ARBA00068630"/>
    </source>
</evidence>
<dbReference type="GO" id="GO:0000463">
    <property type="term" value="P:maturation of LSU-rRNA from tricistronic rRNA transcript (SSU-rRNA, 5.8S rRNA, LSU-rRNA)"/>
    <property type="evidence" value="ECO:0007669"/>
    <property type="project" value="TreeGrafter"/>
</dbReference>
<dbReference type="Pfam" id="PF25790">
    <property type="entry name" value="BCD1"/>
    <property type="match status" value="1"/>
</dbReference>
<evidence type="ECO:0000256" key="1">
    <source>
        <dbReference type="ARBA" id="ARBA00022499"/>
    </source>
</evidence>
<name>A0A2S6BW94_9PEZI</name>
<evidence type="ECO:0000256" key="2">
    <source>
        <dbReference type="ARBA" id="ARBA00022517"/>
    </source>
</evidence>
<evidence type="ECO:0000313" key="17">
    <source>
        <dbReference type="Proteomes" id="UP000237631"/>
    </source>
</evidence>
<keyword evidence="6" id="KW-0862">Zinc</keyword>
<dbReference type="PANTHER" id="PTHR13483">
    <property type="entry name" value="BOX C_D SNORNA PROTEIN 1-RELATED"/>
    <property type="match status" value="1"/>
</dbReference>
<dbReference type="AlphaFoldDB" id="A0A2S6BW94"/>
<comment type="subunit">
    <text evidence="10">Interacts with FBL, SNU13, NOP58, NUFIP1, RUVBL1, RUVBL2 and TAF9. Interacts (via HIT-type zinc finger) with the RUVBL1/RUVBL2 complex in the presence of ADP.</text>
</comment>
<evidence type="ECO:0000256" key="4">
    <source>
        <dbReference type="ARBA" id="ARBA00022723"/>
    </source>
</evidence>
<organism evidence="16 17">
    <name type="scientific">Cercospora berteroae</name>
    <dbReference type="NCBI Taxonomy" id="357750"/>
    <lineage>
        <taxon>Eukaryota</taxon>
        <taxon>Fungi</taxon>
        <taxon>Dikarya</taxon>
        <taxon>Ascomycota</taxon>
        <taxon>Pezizomycotina</taxon>
        <taxon>Dothideomycetes</taxon>
        <taxon>Dothideomycetidae</taxon>
        <taxon>Mycosphaerellales</taxon>
        <taxon>Mycosphaerellaceae</taxon>
        <taxon>Cercospora</taxon>
    </lineage>
</organism>
<dbReference type="Gene3D" id="3.30.60.190">
    <property type="match status" value="1"/>
</dbReference>
<dbReference type="InterPro" id="IPR057721">
    <property type="entry name" value="BCD1_alpha/beta"/>
</dbReference>
<keyword evidence="2" id="KW-0690">Ribosome biogenesis</keyword>
<feature type="compositionally biased region" description="Polar residues" evidence="14">
    <location>
        <begin position="238"/>
        <end position="261"/>
    </location>
</feature>
<dbReference type="PROSITE" id="PS51083">
    <property type="entry name" value="ZF_HIT"/>
    <property type="match status" value="1"/>
</dbReference>
<gene>
    <name evidence="16" type="ORF">CBER1_08207</name>
</gene>
<protein>
    <recommendedName>
        <fullName evidence="11">Box C/D snoRNA protein 1</fullName>
    </recommendedName>
    <alternativeName>
        <fullName evidence="12">Zinc finger HIT domain-containing protein 6</fullName>
    </alternativeName>
</protein>
<evidence type="ECO:0000256" key="6">
    <source>
        <dbReference type="ARBA" id="ARBA00022833"/>
    </source>
</evidence>
<feature type="region of interest" description="Disordered" evidence="14">
    <location>
        <begin position="180"/>
        <end position="279"/>
    </location>
</feature>
<proteinExistence type="inferred from homology"/>
<keyword evidence="4" id="KW-0479">Metal-binding</keyword>
<dbReference type="InterPro" id="IPR051639">
    <property type="entry name" value="BCD1"/>
</dbReference>
<reference evidence="17" key="1">
    <citation type="journal article" date="2017" name="bioRxiv">
        <title>Conservation of a gene cluster reveals novel cercosporin biosynthetic mechanisms and extends production to the genus Colletotrichum.</title>
        <authorList>
            <person name="de Jonge R."/>
            <person name="Ebert M.K."/>
            <person name="Huitt-Roehl C.R."/>
            <person name="Pal P."/>
            <person name="Suttle J.C."/>
            <person name="Spanner R.E."/>
            <person name="Neubauer J.D."/>
            <person name="Jurick W.M.II."/>
            <person name="Stott K.A."/>
            <person name="Secor G.A."/>
            <person name="Thomma B.P.H.J."/>
            <person name="Van de Peer Y."/>
            <person name="Townsend C.A."/>
            <person name="Bolton M.D."/>
        </authorList>
    </citation>
    <scope>NUCLEOTIDE SEQUENCE [LARGE SCALE GENOMIC DNA]</scope>
    <source>
        <strain evidence="17">CBS538.71</strain>
    </source>
</reference>
<dbReference type="PANTHER" id="PTHR13483:SF11">
    <property type="entry name" value="ZINC FINGER HIT DOMAIN-CONTAINING PROTEIN 3"/>
    <property type="match status" value="1"/>
</dbReference>
<dbReference type="GO" id="GO:0070761">
    <property type="term" value="C:pre-snoRNP complex"/>
    <property type="evidence" value="ECO:0007669"/>
    <property type="project" value="TreeGrafter"/>
</dbReference>
<dbReference type="GO" id="GO:0048254">
    <property type="term" value="P:snoRNA localization"/>
    <property type="evidence" value="ECO:0007669"/>
    <property type="project" value="TreeGrafter"/>
</dbReference>
<dbReference type="GO" id="GO:0005634">
    <property type="term" value="C:nucleus"/>
    <property type="evidence" value="ECO:0007669"/>
    <property type="project" value="TreeGrafter"/>
</dbReference>
<sequence length="393" mass="44545">MPDEALITDLCSICYENKPKYRCPRCQTKTCSLPCTQKHKQRASCNGVRNPAEYIKRSQLATPVGIDRDYNYLKSVERSIDVANRDSEARGVDVVERAATRSIARARHPESNLSKYLDENRIEIQNAPEGMSRRKANQTRSTKRHQIVWTVEWVDVEGRKQISDSGLANSSIQELYSHKQLENGNALKRKPGEHAKEAQKRRRKERLAESQFQEEKPDQDASATANAGADEKVEDPSSDVQPNSDSAETELAATQISQTEPKNSEKGPDQQDDGDTPRHFYLLRTGTNAKQKVLIPLSRDATLTSCLKDRTVMEFPTIYVLPHDRDSLPKEYLLEEQYLKLQKSERQELRDAIAKAEKKGVFEHVSRAETAARNAPAMDANSILNVLKRDLTR</sequence>
<dbReference type="FunFam" id="3.30.60.190:FF:000001">
    <property type="entry name" value="box C/D snoRNA protein 1"/>
    <property type="match status" value="1"/>
</dbReference>
<evidence type="ECO:0000256" key="8">
    <source>
        <dbReference type="ARBA" id="ARBA00049598"/>
    </source>
</evidence>
<dbReference type="EMBL" id="PNEN01001741">
    <property type="protein sequence ID" value="PPJ51742.1"/>
    <property type="molecule type" value="Genomic_DNA"/>
</dbReference>
<dbReference type="Pfam" id="PF04438">
    <property type="entry name" value="zf-HIT"/>
    <property type="match status" value="1"/>
</dbReference>
<keyword evidence="17" id="KW-1185">Reference proteome</keyword>
<evidence type="ECO:0000256" key="14">
    <source>
        <dbReference type="SAM" id="MobiDB-lite"/>
    </source>
</evidence>
<evidence type="ECO:0000256" key="5">
    <source>
        <dbReference type="ARBA" id="ARBA00022771"/>
    </source>
</evidence>
<evidence type="ECO:0000256" key="9">
    <source>
        <dbReference type="ARBA" id="ARBA00049654"/>
    </source>
</evidence>
<dbReference type="CDD" id="cd23023">
    <property type="entry name" value="zf-HIT_BCD1"/>
    <property type="match status" value="1"/>
</dbReference>
<accession>A0A2S6BW94</accession>
<keyword evidence="5 13" id="KW-0863">Zinc-finger</keyword>
<evidence type="ECO:0000259" key="15">
    <source>
        <dbReference type="PROSITE" id="PS51083"/>
    </source>
</evidence>
<dbReference type="InterPro" id="IPR007529">
    <property type="entry name" value="Znf_HIT"/>
</dbReference>